<keyword evidence="4" id="KW-1003">Cell membrane</keyword>
<evidence type="ECO:0000256" key="6">
    <source>
        <dbReference type="ARBA" id="ARBA00022989"/>
    </source>
</evidence>
<dbReference type="InterPro" id="IPR038770">
    <property type="entry name" value="Na+/solute_symporter_sf"/>
</dbReference>
<evidence type="ECO:0000313" key="10">
    <source>
        <dbReference type="Proteomes" id="UP000236286"/>
    </source>
</evidence>
<dbReference type="AlphaFoldDB" id="A0A2J7THA6"/>
<proteinExistence type="inferred from homology"/>
<evidence type="ECO:0000313" key="9">
    <source>
        <dbReference type="EMBL" id="PNG26151.1"/>
    </source>
</evidence>
<evidence type="ECO:0000256" key="5">
    <source>
        <dbReference type="ARBA" id="ARBA00022692"/>
    </source>
</evidence>
<dbReference type="Pfam" id="PF03547">
    <property type="entry name" value="Mem_trans"/>
    <property type="match status" value="1"/>
</dbReference>
<feature type="transmembrane region" description="Helical" evidence="8">
    <location>
        <begin position="6"/>
        <end position="26"/>
    </location>
</feature>
<comment type="subcellular location">
    <subcellularLocation>
        <location evidence="1">Cell membrane</location>
        <topology evidence="1">Multi-pass membrane protein</topology>
    </subcellularLocation>
</comment>
<dbReference type="RefSeq" id="WP_102843578.1">
    <property type="nucleotide sequence ID" value="NZ_PDZR01000009.1"/>
</dbReference>
<dbReference type="InterPro" id="IPR004776">
    <property type="entry name" value="Mem_transp_PIN-like"/>
</dbReference>
<name>A0A2J7THA6_METSI</name>
<feature type="transmembrane region" description="Helical" evidence="8">
    <location>
        <begin position="63"/>
        <end position="82"/>
    </location>
</feature>
<sequence length="317" mass="32996">MLSAFGAVIPIFALILAGVAVRRWDILGPGASRELNRFVVFLALPALLFDIMAHASFTSIWQPGFIAAFGLSSGFVFALAVAARLKAGRPLADAGVDGLNAAYGNTGYIGIPLCLIALGPASQTGAVIATIFTACVLFGGAIVLIEIGLQAEKRIAPLIFKVAKSLLRNPLVAAPAAGALINALGFKIPDQAEVFFKLLGSAASPCALVALGLFFASGRDRAEEARPWREAGAAAFLIGLKLFVQPLIAFLLVEKVFALEPVAAKTAVVMAALPTGTGSFMLAEYYRREASLTSKVILISTALSAVTISLYLGFAGR</sequence>
<feature type="transmembrane region" description="Helical" evidence="8">
    <location>
        <begin position="38"/>
        <end position="57"/>
    </location>
</feature>
<feature type="transmembrane region" description="Helical" evidence="8">
    <location>
        <begin position="170"/>
        <end position="188"/>
    </location>
</feature>
<feature type="transmembrane region" description="Helical" evidence="8">
    <location>
        <begin position="127"/>
        <end position="149"/>
    </location>
</feature>
<evidence type="ECO:0000256" key="3">
    <source>
        <dbReference type="ARBA" id="ARBA00022448"/>
    </source>
</evidence>
<feature type="transmembrane region" description="Helical" evidence="8">
    <location>
        <begin position="194"/>
        <end position="216"/>
    </location>
</feature>
<dbReference type="Gene3D" id="1.20.1530.20">
    <property type="match status" value="1"/>
</dbReference>
<dbReference type="GO" id="GO:0005886">
    <property type="term" value="C:plasma membrane"/>
    <property type="evidence" value="ECO:0007669"/>
    <property type="project" value="UniProtKB-SubCell"/>
</dbReference>
<dbReference type="PANTHER" id="PTHR36838">
    <property type="entry name" value="AUXIN EFFLUX CARRIER FAMILY PROTEIN"/>
    <property type="match status" value="1"/>
</dbReference>
<evidence type="ECO:0000256" key="8">
    <source>
        <dbReference type="SAM" id="Phobius"/>
    </source>
</evidence>
<reference evidence="9 10" key="1">
    <citation type="submission" date="2017-10" db="EMBL/GenBank/DDBJ databases">
        <title>Genome announcement of Methylocella silvestris TVC from permafrost.</title>
        <authorList>
            <person name="Wang J."/>
            <person name="Geng K."/>
            <person name="Ul-Haque F."/>
            <person name="Crombie A.T."/>
            <person name="Street L.E."/>
            <person name="Wookey P.A."/>
            <person name="Murrell J.C."/>
            <person name="Pratscher J."/>
        </authorList>
    </citation>
    <scope>NUCLEOTIDE SEQUENCE [LARGE SCALE GENOMIC DNA]</scope>
    <source>
        <strain evidence="9 10">TVC</strain>
    </source>
</reference>
<keyword evidence="7 8" id="KW-0472">Membrane</keyword>
<dbReference type="EMBL" id="PDZR01000009">
    <property type="protein sequence ID" value="PNG26151.1"/>
    <property type="molecule type" value="Genomic_DNA"/>
</dbReference>
<keyword evidence="5 8" id="KW-0812">Transmembrane</keyword>
<evidence type="ECO:0000256" key="2">
    <source>
        <dbReference type="ARBA" id="ARBA00010145"/>
    </source>
</evidence>
<feature type="transmembrane region" description="Helical" evidence="8">
    <location>
        <begin position="262"/>
        <end position="283"/>
    </location>
</feature>
<keyword evidence="6 8" id="KW-1133">Transmembrane helix</keyword>
<evidence type="ECO:0000256" key="4">
    <source>
        <dbReference type="ARBA" id="ARBA00022475"/>
    </source>
</evidence>
<feature type="transmembrane region" description="Helical" evidence="8">
    <location>
        <begin position="102"/>
        <end position="121"/>
    </location>
</feature>
<dbReference type="GO" id="GO:0055085">
    <property type="term" value="P:transmembrane transport"/>
    <property type="evidence" value="ECO:0007669"/>
    <property type="project" value="InterPro"/>
</dbReference>
<organism evidence="9 10">
    <name type="scientific">Methylocella silvestris</name>
    <dbReference type="NCBI Taxonomy" id="199596"/>
    <lineage>
        <taxon>Bacteria</taxon>
        <taxon>Pseudomonadati</taxon>
        <taxon>Pseudomonadota</taxon>
        <taxon>Alphaproteobacteria</taxon>
        <taxon>Hyphomicrobiales</taxon>
        <taxon>Beijerinckiaceae</taxon>
        <taxon>Methylocella</taxon>
    </lineage>
</organism>
<protein>
    <submittedName>
        <fullName evidence="9">Transporter</fullName>
    </submittedName>
</protein>
<gene>
    <name evidence="9" type="ORF">CR492_09875</name>
</gene>
<feature type="transmembrane region" description="Helical" evidence="8">
    <location>
        <begin position="295"/>
        <end position="314"/>
    </location>
</feature>
<comment type="similarity">
    <text evidence="2">Belongs to the auxin efflux carrier (TC 2.A.69) family.</text>
</comment>
<evidence type="ECO:0000256" key="7">
    <source>
        <dbReference type="ARBA" id="ARBA00023136"/>
    </source>
</evidence>
<dbReference type="OrthoDB" id="9810457at2"/>
<feature type="transmembrane region" description="Helical" evidence="8">
    <location>
        <begin position="228"/>
        <end position="250"/>
    </location>
</feature>
<dbReference type="Proteomes" id="UP000236286">
    <property type="component" value="Unassembled WGS sequence"/>
</dbReference>
<accession>A0A2J7THA6</accession>
<dbReference type="PANTHER" id="PTHR36838:SF3">
    <property type="entry name" value="TRANSPORTER AUXIN EFFLUX CARRIER EC FAMILY"/>
    <property type="match status" value="1"/>
</dbReference>
<keyword evidence="3" id="KW-0813">Transport</keyword>
<comment type="caution">
    <text evidence="9">The sequence shown here is derived from an EMBL/GenBank/DDBJ whole genome shotgun (WGS) entry which is preliminary data.</text>
</comment>
<evidence type="ECO:0000256" key="1">
    <source>
        <dbReference type="ARBA" id="ARBA00004651"/>
    </source>
</evidence>